<dbReference type="PANTHER" id="PTHR35175:SF2">
    <property type="entry name" value="DUF1289 DOMAIN-CONTAINING PROTEIN"/>
    <property type="match status" value="1"/>
</dbReference>
<dbReference type="EMBL" id="VFRR01000029">
    <property type="protein sequence ID" value="TPE48746.1"/>
    <property type="molecule type" value="Genomic_DNA"/>
</dbReference>
<reference evidence="1 2" key="1">
    <citation type="submission" date="2019-06" db="EMBL/GenBank/DDBJ databases">
        <title>A novel bacterium of genus Marinomonas, isolated from coastal sand.</title>
        <authorList>
            <person name="Huang H."/>
            <person name="Mo K."/>
            <person name="Hu Y."/>
        </authorList>
    </citation>
    <scope>NUCLEOTIDE SEQUENCE [LARGE SCALE GENOMIC DNA]</scope>
    <source>
        <strain evidence="1 2">HB171799</strain>
    </source>
</reference>
<comment type="caution">
    <text evidence="1">The sequence shown here is derived from an EMBL/GenBank/DDBJ whole genome shotgun (WGS) entry which is preliminary data.</text>
</comment>
<accession>A0A501WSH8</accession>
<protein>
    <submittedName>
        <fullName evidence="1">DUF1289 domain-containing protein</fullName>
    </submittedName>
</protein>
<proteinExistence type="predicted"/>
<dbReference type="PANTHER" id="PTHR35175">
    <property type="entry name" value="DUF1289 DOMAIN-CONTAINING PROTEIN"/>
    <property type="match status" value="1"/>
</dbReference>
<dbReference type="Proteomes" id="UP000315901">
    <property type="component" value="Unassembled WGS sequence"/>
</dbReference>
<dbReference type="InterPro" id="IPR010710">
    <property type="entry name" value="DUF1289"/>
</dbReference>
<dbReference type="AlphaFoldDB" id="A0A501WSH8"/>
<evidence type="ECO:0000313" key="1">
    <source>
        <dbReference type="EMBL" id="TPE48746.1"/>
    </source>
</evidence>
<evidence type="ECO:0000313" key="2">
    <source>
        <dbReference type="Proteomes" id="UP000315901"/>
    </source>
</evidence>
<dbReference type="OrthoDB" id="9811423at2"/>
<dbReference type="Pfam" id="PF06945">
    <property type="entry name" value="DUF1289"/>
    <property type="match status" value="1"/>
</dbReference>
<keyword evidence="2" id="KW-1185">Reference proteome</keyword>
<sequence>MRMNDVPRSPCVNVCFLNDEDICVGCYRTGQEISHWGRMSDAQKRDTLVKVAQREKASRFVSSVNE</sequence>
<gene>
    <name evidence="1" type="ORF">FJM67_12985</name>
</gene>
<organism evidence="1 2">
    <name type="scientific">Maribrevibacterium harenarium</name>
    <dbReference type="NCBI Taxonomy" id="2589817"/>
    <lineage>
        <taxon>Bacteria</taxon>
        <taxon>Pseudomonadati</taxon>
        <taxon>Pseudomonadota</taxon>
        <taxon>Gammaproteobacteria</taxon>
        <taxon>Oceanospirillales</taxon>
        <taxon>Oceanospirillaceae</taxon>
        <taxon>Maribrevibacterium</taxon>
    </lineage>
</organism>
<name>A0A501WSH8_9GAMM</name>